<sequence length="135" mass="13327">MSSRPFTITAAAAVEALVAAAAGAGGVYVLIGTLLGQADDAESAVPLAVLALGAAAAIGYAAWGLFRLRDWARSPVVVTQLFVLVIAYYMATSGQYAACAALVALAAAGLAAVLAPATTAVLFPADDASGSRGRT</sequence>
<comment type="caution">
    <text evidence="2">The sequence shown here is derived from an EMBL/GenBank/DDBJ whole genome shotgun (WGS) entry which is preliminary data.</text>
</comment>
<accession>A0ABV9DRH1</accession>
<dbReference type="RefSeq" id="WP_378570510.1">
    <property type="nucleotide sequence ID" value="NZ_JBHSFQ010000001.1"/>
</dbReference>
<dbReference type="Proteomes" id="UP001595923">
    <property type="component" value="Unassembled WGS sequence"/>
</dbReference>
<gene>
    <name evidence="2" type="ORF">ACFO4E_00895</name>
</gene>
<evidence type="ECO:0008006" key="4">
    <source>
        <dbReference type="Google" id="ProtNLM"/>
    </source>
</evidence>
<keyword evidence="1" id="KW-0812">Transmembrane</keyword>
<evidence type="ECO:0000313" key="2">
    <source>
        <dbReference type="EMBL" id="MFC4560404.1"/>
    </source>
</evidence>
<keyword evidence="3" id="KW-1185">Reference proteome</keyword>
<evidence type="ECO:0000256" key="1">
    <source>
        <dbReference type="SAM" id="Phobius"/>
    </source>
</evidence>
<feature type="transmembrane region" description="Helical" evidence="1">
    <location>
        <begin position="6"/>
        <end position="31"/>
    </location>
</feature>
<keyword evidence="1" id="KW-1133">Transmembrane helix</keyword>
<feature type="transmembrane region" description="Helical" evidence="1">
    <location>
        <begin position="72"/>
        <end position="91"/>
    </location>
</feature>
<protein>
    <recommendedName>
        <fullName evidence="4">Integral membrane protein</fullName>
    </recommendedName>
</protein>
<dbReference type="EMBL" id="JBHSFQ010000001">
    <property type="protein sequence ID" value="MFC4560404.1"/>
    <property type="molecule type" value="Genomic_DNA"/>
</dbReference>
<evidence type="ECO:0000313" key="3">
    <source>
        <dbReference type="Proteomes" id="UP001595923"/>
    </source>
</evidence>
<organism evidence="2 3">
    <name type="scientific">Nocardiopsis mangrovi</name>
    <dbReference type="NCBI Taxonomy" id="1179818"/>
    <lineage>
        <taxon>Bacteria</taxon>
        <taxon>Bacillati</taxon>
        <taxon>Actinomycetota</taxon>
        <taxon>Actinomycetes</taxon>
        <taxon>Streptosporangiales</taxon>
        <taxon>Nocardiopsidaceae</taxon>
        <taxon>Nocardiopsis</taxon>
    </lineage>
</organism>
<keyword evidence="1" id="KW-0472">Membrane</keyword>
<reference evidence="3" key="1">
    <citation type="journal article" date="2019" name="Int. J. Syst. Evol. Microbiol.">
        <title>The Global Catalogue of Microorganisms (GCM) 10K type strain sequencing project: providing services to taxonomists for standard genome sequencing and annotation.</title>
        <authorList>
            <consortium name="The Broad Institute Genomics Platform"/>
            <consortium name="The Broad Institute Genome Sequencing Center for Infectious Disease"/>
            <person name="Wu L."/>
            <person name="Ma J."/>
        </authorList>
    </citation>
    <scope>NUCLEOTIDE SEQUENCE [LARGE SCALE GENOMIC DNA]</scope>
    <source>
        <strain evidence="3">XZYJ18</strain>
    </source>
</reference>
<name>A0ABV9DRH1_9ACTN</name>
<feature type="transmembrane region" description="Helical" evidence="1">
    <location>
        <begin position="43"/>
        <end position="66"/>
    </location>
</feature>
<feature type="transmembrane region" description="Helical" evidence="1">
    <location>
        <begin position="98"/>
        <end position="123"/>
    </location>
</feature>
<proteinExistence type="predicted"/>